<protein>
    <submittedName>
        <fullName evidence="1">Uncharacterized protein</fullName>
    </submittedName>
</protein>
<accession>A0A6J7WH27</accession>
<dbReference type="EMBL" id="LR798241">
    <property type="protein sequence ID" value="CAB5214255.1"/>
    <property type="molecule type" value="Genomic_DNA"/>
</dbReference>
<sequence length="142" mass="14181">MANPGPASSTQTHPQVLSSNQALRLLGSAQSINCNATGDTAIPILNTSSYIILYVIATNASISLTTAAGGLFTGPSAGGTPLVTSAALSALTGPTVASQRTVLAAGAAQNTSQTIYWNIATAQGAAATMDLLVYGIDLTFLP</sequence>
<proteinExistence type="predicted"/>
<name>A0A6J7WH27_9CAUD</name>
<evidence type="ECO:0000313" key="1">
    <source>
        <dbReference type="EMBL" id="CAB5214255.1"/>
    </source>
</evidence>
<gene>
    <name evidence="1" type="ORF">UFOVP195_43</name>
</gene>
<reference evidence="1" key="1">
    <citation type="submission" date="2020-05" db="EMBL/GenBank/DDBJ databases">
        <authorList>
            <person name="Chiriac C."/>
            <person name="Salcher M."/>
            <person name="Ghai R."/>
            <person name="Kavagutti S V."/>
        </authorList>
    </citation>
    <scope>NUCLEOTIDE SEQUENCE</scope>
</reference>
<organism evidence="1">
    <name type="scientific">uncultured Caudovirales phage</name>
    <dbReference type="NCBI Taxonomy" id="2100421"/>
    <lineage>
        <taxon>Viruses</taxon>
        <taxon>Duplodnaviria</taxon>
        <taxon>Heunggongvirae</taxon>
        <taxon>Uroviricota</taxon>
        <taxon>Caudoviricetes</taxon>
        <taxon>Peduoviridae</taxon>
        <taxon>Maltschvirus</taxon>
        <taxon>Maltschvirus maltsch</taxon>
    </lineage>
</organism>